<dbReference type="OrthoDB" id="2350934at2759"/>
<dbReference type="GO" id="GO:0000978">
    <property type="term" value="F:RNA polymerase II cis-regulatory region sequence-specific DNA binding"/>
    <property type="evidence" value="ECO:0007669"/>
    <property type="project" value="TreeGrafter"/>
</dbReference>
<dbReference type="InterPro" id="IPR050560">
    <property type="entry name" value="MYB_TF"/>
</dbReference>
<gene>
    <name evidence="3" type="ORF">EMPS_08396</name>
</gene>
<dbReference type="EMBL" id="BQFW01000012">
    <property type="protein sequence ID" value="GJJ76037.1"/>
    <property type="molecule type" value="Genomic_DNA"/>
</dbReference>
<evidence type="ECO:0000256" key="1">
    <source>
        <dbReference type="SAM" id="MobiDB-lite"/>
    </source>
</evidence>
<feature type="compositionally biased region" description="Basic and acidic residues" evidence="1">
    <location>
        <begin position="584"/>
        <end position="598"/>
    </location>
</feature>
<dbReference type="GO" id="GO:0005634">
    <property type="term" value="C:nucleus"/>
    <property type="evidence" value="ECO:0007669"/>
    <property type="project" value="TreeGrafter"/>
</dbReference>
<proteinExistence type="predicted"/>
<dbReference type="Pfam" id="PF00249">
    <property type="entry name" value="Myb_DNA-binding"/>
    <property type="match status" value="1"/>
</dbReference>
<dbReference type="InterPro" id="IPR001005">
    <property type="entry name" value="SANT/Myb"/>
</dbReference>
<dbReference type="InterPro" id="IPR009057">
    <property type="entry name" value="Homeodomain-like_sf"/>
</dbReference>
<reference evidence="3" key="1">
    <citation type="submission" date="2021-11" db="EMBL/GenBank/DDBJ databases">
        <authorList>
            <person name="Herlambang A."/>
            <person name="Guo Y."/>
            <person name="Takashima Y."/>
            <person name="Nishizawa T."/>
        </authorList>
    </citation>
    <scope>NUCLEOTIDE SEQUENCE</scope>
    <source>
        <strain evidence="3">E1425</strain>
    </source>
</reference>
<dbReference type="PROSITE" id="PS50090">
    <property type="entry name" value="MYB_LIKE"/>
    <property type="match status" value="1"/>
</dbReference>
<sequence>MYRTPLLLRSLQRTFAPKGAARPCTPAPSPSWTCVLTRPQSPRRLLSSKTKEHEEQSTMTEAEISSEVSGKIKARTKAPKGQVQSFKWTNEMDNMVTELRAQNKTWDYIGLAVGRPSTACSDRYYTCLDPALKNWTPAMFAKLDEMVEANVPWRDISNTLGAVVISCQHQWRTLGRGKYKIQGMGISLRSKAQEWSRFEVDGFWRAWITHGDGQWADIAKDLGTRSANECRRGFKALVVAALKDAPGWVKIEASNYVAEVIKAARERADQDTSDIESSHLTGQGSSKWTSAEHRALLEAVEKYGLFSGWTRIRMEVKPEVKDVDVESEYYRLSGVSMSSESNSSPNTTEEGLWTKDEIEKFSRIMMRFSTVPTWVEEAGQQEDGFLQEDPQKLFWGGSPVGTSIKKRGRPRKCDADALVPGEFVWTRASLARLSRLVGQQRLQESLSGHPVNWQWVADHIGPGVSANMCISAWQTAPKLTVGRQEPAKYWDEADVDMLIKGIRKHGRGWINVRKEFLKDRTTDSIRRKVSNLENVRDRLILKTKRAIPRFASMTQEQQREALDDALKDNPVLLAYNQLKEAFQEHDRKIAREGEKNETGEGNTHP</sequence>
<feature type="domain" description="Myb-like" evidence="2">
    <location>
        <begin position="187"/>
        <end position="238"/>
    </location>
</feature>
<dbReference type="Gene3D" id="1.10.10.60">
    <property type="entry name" value="Homeodomain-like"/>
    <property type="match status" value="1"/>
</dbReference>
<feature type="region of interest" description="Disordered" evidence="1">
    <location>
        <begin position="43"/>
        <end position="76"/>
    </location>
</feature>
<feature type="region of interest" description="Disordered" evidence="1">
    <location>
        <begin position="584"/>
        <end position="605"/>
    </location>
</feature>
<dbReference type="CDD" id="cd00167">
    <property type="entry name" value="SANT"/>
    <property type="match status" value="1"/>
</dbReference>
<dbReference type="GO" id="GO:0000981">
    <property type="term" value="F:DNA-binding transcription factor activity, RNA polymerase II-specific"/>
    <property type="evidence" value="ECO:0007669"/>
    <property type="project" value="TreeGrafter"/>
</dbReference>
<name>A0A9P3HGS9_9FUNG</name>
<accession>A0A9P3HGS9</accession>
<evidence type="ECO:0000259" key="2">
    <source>
        <dbReference type="PROSITE" id="PS50090"/>
    </source>
</evidence>
<organism evidence="3 4">
    <name type="scientific">Entomortierella parvispora</name>
    <dbReference type="NCBI Taxonomy" id="205924"/>
    <lineage>
        <taxon>Eukaryota</taxon>
        <taxon>Fungi</taxon>
        <taxon>Fungi incertae sedis</taxon>
        <taxon>Mucoromycota</taxon>
        <taxon>Mortierellomycotina</taxon>
        <taxon>Mortierellomycetes</taxon>
        <taxon>Mortierellales</taxon>
        <taxon>Mortierellaceae</taxon>
        <taxon>Entomortierella</taxon>
    </lineage>
</organism>
<comment type="caution">
    <text evidence="3">The sequence shown here is derived from an EMBL/GenBank/DDBJ whole genome shotgun (WGS) entry which is preliminary data.</text>
</comment>
<dbReference type="AlphaFoldDB" id="A0A9P3HGS9"/>
<evidence type="ECO:0000313" key="3">
    <source>
        <dbReference type="EMBL" id="GJJ76037.1"/>
    </source>
</evidence>
<reference evidence="3" key="2">
    <citation type="journal article" date="2022" name="Microbiol. Resour. Announc.">
        <title>Whole-Genome Sequence of Entomortierella parvispora E1425, a Mucoromycotan Fungus Associated with Burkholderiaceae-Related Endosymbiotic Bacteria.</title>
        <authorList>
            <person name="Herlambang A."/>
            <person name="Guo Y."/>
            <person name="Takashima Y."/>
            <person name="Narisawa K."/>
            <person name="Ohta H."/>
            <person name="Nishizawa T."/>
        </authorList>
    </citation>
    <scope>NUCLEOTIDE SEQUENCE</scope>
    <source>
        <strain evidence="3">E1425</strain>
    </source>
</reference>
<dbReference type="SUPFAM" id="SSF46689">
    <property type="entry name" value="Homeodomain-like"/>
    <property type="match status" value="1"/>
</dbReference>
<evidence type="ECO:0000313" key="4">
    <source>
        <dbReference type="Proteomes" id="UP000827284"/>
    </source>
</evidence>
<protein>
    <recommendedName>
        <fullName evidence="2">Myb-like domain-containing protein</fullName>
    </recommendedName>
</protein>
<keyword evidence="4" id="KW-1185">Reference proteome</keyword>
<dbReference type="Proteomes" id="UP000827284">
    <property type="component" value="Unassembled WGS sequence"/>
</dbReference>
<dbReference type="PANTHER" id="PTHR45614">
    <property type="entry name" value="MYB PROTEIN-RELATED"/>
    <property type="match status" value="1"/>
</dbReference>
<dbReference type="SMART" id="SM00717">
    <property type="entry name" value="SANT"/>
    <property type="match status" value="3"/>
</dbReference>